<accession>A0ABU8GCG5</accession>
<reference evidence="1 2" key="1">
    <citation type="submission" date="2024-03" db="EMBL/GenBank/DDBJ databases">
        <title>First Report of Pectobacterium brasiliscabiei causing potato scab in china.</title>
        <authorList>
            <person name="Handique U."/>
        </authorList>
    </citation>
    <scope>NUCLEOTIDE SEQUENCE [LARGE SCALE GENOMIC DNA]</scope>
    <source>
        <strain evidence="1 2">ZRIMU1503</strain>
    </source>
</reference>
<evidence type="ECO:0000313" key="2">
    <source>
        <dbReference type="Proteomes" id="UP001365781"/>
    </source>
</evidence>
<dbReference type="EMBL" id="JBBAYM010000007">
    <property type="protein sequence ID" value="MEI5610014.1"/>
    <property type="molecule type" value="Genomic_DNA"/>
</dbReference>
<dbReference type="Proteomes" id="UP001365781">
    <property type="component" value="Unassembled WGS sequence"/>
</dbReference>
<comment type="caution">
    <text evidence="1">The sequence shown here is derived from an EMBL/GenBank/DDBJ whole genome shotgun (WGS) entry which is preliminary data.</text>
</comment>
<dbReference type="RefSeq" id="WP_336558313.1">
    <property type="nucleotide sequence ID" value="NZ_JBBAYL010000004.1"/>
</dbReference>
<gene>
    <name evidence="1" type="ORF">WB403_12625</name>
</gene>
<organism evidence="1 2">
    <name type="scientific">Streptomyces brasiliscabiei</name>
    <dbReference type="NCBI Taxonomy" id="2736302"/>
    <lineage>
        <taxon>Bacteria</taxon>
        <taxon>Bacillati</taxon>
        <taxon>Actinomycetota</taxon>
        <taxon>Actinomycetes</taxon>
        <taxon>Kitasatosporales</taxon>
        <taxon>Streptomycetaceae</taxon>
        <taxon>Streptomyces</taxon>
    </lineage>
</organism>
<protein>
    <submittedName>
        <fullName evidence="1">Uncharacterized protein</fullName>
    </submittedName>
</protein>
<sequence>MATLHIARRTTPHTPPASLRAWWTAVRLRHSRRARTAYFTQLHDALPLGGPDRHALDAPAVEDAFARLAIDHPEAVTPSDGSTLAHDADREQMLLAVCDRWFREAYPAPEHRWPAPVVAARARLLADVRDCFHPGGDAT</sequence>
<name>A0ABU8GCG5_9ACTN</name>
<keyword evidence="2" id="KW-1185">Reference proteome</keyword>
<proteinExistence type="predicted"/>
<evidence type="ECO:0000313" key="1">
    <source>
        <dbReference type="EMBL" id="MEI5610014.1"/>
    </source>
</evidence>